<dbReference type="PANTHER" id="PTHR11749">
    <property type="entry name" value="RIBULOSE-5-PHOSPHATE-3-EPIMERASE"/>
    <property type="match status" value="1"/>
</dbReference>
<keyword evidence="2" id="KW-0413">Isomerase</keyword>
<evidence type="ECO:0000313" key="4">
    <source>
        <dbReference type="Proteomes" id="UP000434409"/>
    </source>
</evidence>
<protein>
    <submittedName>
        <fullName evidence="3">Ribulose-phosphate 3-epimerase</fullName>
    </submittedName>
</protein>
<evidence type="ECO:0000313" key="3">
    <source>
        <dbReference type="EMBL" id="MSR94217.1"/>
    </source>
</evidence>
<dbReference type="SUPFAM" id="SSF51366">
    <property type="entry name" value="Ribulose-phoshate binding barrel"/>
    <property type="match status" value="1"/>
</dbReference>
<evidence type="ECO:0000256" key="1">
    <source>
        <dbReference type="ARBA" id="ARBA00022723"/>
    </source>
</evidence>
<dbReference type="PROSITE" id="PS01085">
    <property type="entry name" value="RIBUL_P_3_EPIMER_1"/>
    <property type="match status" value="1"/>
</dbReference>
<dbReference type="GO" id="GO:0016857">
    <property type="term" value="F:racemase and epimerase activity, acting on carbohydrates and derivatives"/>
    <property type="evidence" value="ECO:0007669"/>
    <property type="project" value="InterPro"/>
</dbReference>
<dbReference type="GO" id="GO:0005975">
    <property type="term" value="P:carbohydrate metabolic process"/>
    <property type="evidence" value="ECO:0007669"/>
    <property type="project" value="InterPro"/>
</dbReference>
<gene>
    <name evidence="3" type="ORF">FYJ34_08075</name>
</gene>
<dbReference type="GO" id="GO:0046872">
    <property type="term" value="F:metal ion binding"/>
    <property type="evidence" value="ECO:0007669"/>
    <property type="project" value="UniProtKB-KW"/>
</dbReference>
<dbReference type="NCBIfam" id="NF004076">
    <property type="entry name" value="PRK05581.1-4"/>
    <property type="match status" value="1"/>
</dbReference>
<organism evidence="3 4">
    <name type="scientific">Suipraeoptans intestinalis</name>
    <dbReference type="NCBI Taxonomy" id="2606628"/>
    <lineage>
        <taxon>Bacteria</taxon>
        <taxon>Bacillati</taxon>
        <taxon>Bacillota</taxon>
        <taxon>Clostridia</taxon>
        <taxon>Lachnospirales</taxon>
        <taxon>Lachnospiraceae</taxon>
        <taxon>Suipraeoptans</taxon>
    </lineage>
</organism>
<accession>A0A6N7V221</accession>
<dbReference type="CDD" id="cd00429">
    <property type="entry name" value="RPE"/>
    <property type="match status" value="1"/>
</dbReference>
<keyword evidence="4" id="KW-1185">Reference proteome</keyword>
<dbReference type="InterPro" id="IPR013785">
    <property type="entry name" value="Aldolase_TIM"/>
</dbReference>
<proteinExistence type="predicted"/>
<keyword evidence="1" id="KW-0479">Metal-binding</keyword>
<sequence length="220" mass="24434">MKKLSPSMMCVEIDQLKDYLSIFEEEKIEYLHIDIMDGEYVPNFTLGTDYIRQLRQLTKIPLDVHLMVMHPEKKIGWFDFKEGELVSVHGESTLHLQKALQEVKCSGAKAMVALNPATPVSSLEYVLDDIDGVLIMTVNPGFAGQKAIPMAVDKIADCRTFLDEKGYPNIEIQVDGNVSYDLAGQMSKKGADIFVAGSSSFLCGISGVKEGIQKMRRIIG</sequence>
<dbReference type="InterPro" id="IPR000056">
    <property type="entry name" value="Ribul_P_3_epim-like"/>
</dbReference>
<dbReference type="AlphaFoldDB" id="A0A6N7V221"/>
<name>A0A6N7V221_9FIRM</name>
<dbReference type="RefSeq" id="WP_320652047.1">
    <property type="nucleotide sequence ID" value="NZ_JAXFXH010000016.1"/>
</dbReference>
<comment type="caution">
    <text evidence="3">The sequence shown here is derived from an EMBL/GenBank/DDBJ whole genome shotgun (WGS) entry which is preliminary data.</text>
</comment>
<dbReference type="Proteomes" id="UP000434409">
    <property type="component" value="Unassembled WGS sequence"/>
</dbReference>
<dbReference type="Pfam" id="PF00834">
    <property type="entry name" value="Ribul_P_3_epim"/>
    <property type="match status" value="1"/>
</dbReference>
<dbReference type="InterPro" id="IPR011060">
    <property type="entry name" value="RibuloseP-bd_barrel"/>
</dbReference>
<dbReference type="EMBL" id="VULY01000018">
    <property type="protein sequence ID" value="MSR94217.1"/>
    <property type="molecule type" value="Genomic_DNA"/>
</dbReference>
<reference evidence="3 4" key="1">
    <citation type="submission" date="2019-08" db="EMBL/GenBank/DDBJ databases">
        <title>In-depth cultivation of the pig gut microbiome towards novel bacterial diversity and tailored functional studies.</title>
        <authorList>
            <person name="Wylensek D."/>
            <person name="Hitch T.C.A."/>
            <person name="Clavel T."/>
        </authorList>
    </citation>
    <scope>NUCLEOTIDE SEQUENCE [LARGE SCALE GENOMIC DNA]</scope>
    <source>
        <strain evidence="3 4">68-1-5</strain>
    </source>
</reference>
<evidence type="ECO:0000256" key="2">
    <source>
        <dbReference type="ARBA" id="ARBA00023235"/>
    </source>
</evidence>
<dbReference type="Gene3D" id="3.20.20.70">
    <property type="entry name" value="Aldolase class I"/>
    <property type="match status" value="1"/>
</dbReference>